<feature type="domain" description="4-oxalocrotonate tautomerase-like" evidence="3">
    <location>
        <begin position="2"/>
        <end position="60"/>
    </location>
</feature>
<dbReference type="InterPro" id="IPR014347">
    <property type="entry name" value="Tautomerase/MIF_sf"/>
</dbReference>
<dbReference type="EMBL" id="CP039340">
    <property type="protein sequence ID" value="QCX51554.1"/>
    <property type="molecule type" value="Genomic_DNA"/>
</dbReference>
<dbReference type="Pfam" id="PF01361">
    <property type="entry name" value="Tautomerase"/>
    <property type="match status" value="1"/>
</dbReference>
<comment type="similarity">
    <text evidence="1">Belongs to the 4-oxalocrotonate tautomerase family.</text>
</comment>
<name>A0AA92EGH2_RALSL</name>
<evidence type="ECO:0000256" key="1">
    <source>
        <dbReference type="ARBA" id="ARBA00006723"/>
    </source>
</evidence>
<reference evidence="4 5" key="1">
    <citation type="submission" date="2019-04" db="EMBL/GenBank/DDBJ databases">
        <title>Complete Genome of UW386 and Higher Quality Genome of UW700.</title>
        <authorList>
            <person name="Jacobs J."/>
            <person name="Perez A."/>
            <person name="Steidl O."/>
            <person name="Allen C."/>
        </authorList>
    </citation>
    <scope>NUCLEOTIDE SEQUENCE [LARGE SCALE GENOMIC DNA]</scope>
    <source>
        <strain evidence="4 5">UW386</strain>
        <plasmid evidence="5">puw386</plasmid>
    </source>
</reference>
<protein>
    <submittedName>
        <fullName evidence="4">4-oxalocrotonate tautomerase</fullName>
    </submittedName>
</protein>
<geneLocation type="plasmid" evidence="5">
    <name>puw386</name>
</geneLocation>
<dbReference type="InterPro" id="IPR004370">
    <property type="entry name" value="4-OT-like_dom"/>
</dbReference>
<dbReference type="PANTHER" id="PTHR35530:SF1">
    <property type="entry name" value="2-HYDROXYMUCONATE TAUTOMERASE"/>
    <property type="match status" value="1"/>
</dbReference>
<dbReference type="PANTHER" id="PTHR35530">
    <property type="entry name" value="TAUTOMERASE-RELATED"/>
    <property type="match status" value="1"/>
</dbReference>
<organism evidence="4 5">
    <name type="scientific">Ralstonia solanacearum</name>
    <name type="common">Pseudomonas solanacearum</name>
    <dbReference type="NCBI Taxonomy" id="305"/>
    <lineage>
        <taxon>Bacteria</taxon>
        <taxon>Pseudomonadati</taxon>
        <taxon>Pseudomonadota</taxon>
        <taxon>Betaproteobacteria</taxon>
        <taxon>Burkholderiales</taxon>
        <taxon>Burkholderiaceae</taxon>
        <taxon>Ralstonia</taxon>
        <taxon>Ralstonia solanacearum species complex</taxon>
    </lineage>
</organism>
<gene>
    <name evidence="4" type="ORF">E7Z57_21220</name>
</gene>
<evidence type="ECO:0000256" key="2">
    <source>
        <dbReference type="ARBA" id="ARBA00023235"/>
    </source>
</evidence>
<dbReference type="GO" id="GO:0016853">
    <property type="term" value="F:isomerase activity"/>
    <property type="evidence" value="ECO:0007669"/>
    <property type="project" value="UniProtKB-KW"/>
</dbReference>
<dbReference type="AlphaFoldDB" id="A0AA92EGH2"/>
<keyword evidence="2" id="KW-0413">Isomerase</keyword>
<proteinExistence type="inferred from homology"/>
<keyword evidence="4" id="KW-0614">Plasmid</keyword>
<evidence type="ECO:0000313" key="4">
    <source>
        <dbReference type="EMBL" id="QCX51554.1"/>
    </source>
</evidence>
<dbReference type="SUPFAM" id="SSF55331">
    <property type="entry name" value="Tautomerase/MIF"/>
    <property type="match status" value="1"/>
</dbReference>
<accession>A0AA92EGH2</accession>
<evidence type="ECO:0000313" key="5">
    <source>
        <dbReference type="Proteomes" id="UP000310553"/>
    </source>
</evidence>
<sequence length="140" mass="15689">MPILNVKVSARRSPEMTRKIAATLLELTSRILGKDPNVTAIAIDYVDPEDWIVGGQTLAAQGRQSVYFDIKVTDQTNTKAEKAQYIAEAFEAFSRLLGNLHEERYIYIQDVRAASYGYGGKTQEYGFQHIRDVLHAPPAD</sequence>
<evidence type="ECO:0000259" key="3">
    <source>
        <dbReference type="Pfam" id="PF01361"/>
    </source>
</evidence>
<dbReference type="Gene3D" id="3.30.429.10">
    <property type="entry name" value="Macrophage Migration Inhibitory Factor"/>
    <property type="match status" value="2"/>
</dbReference>
<dbReference type="Proteomes" id="UP000310553">
    <property type="component" value="Plasmid pUW386"/>
</dbReference>